<dbReference type="GO" id="GO:0016020">
    <property type="term" value="C:membrane"/>
    <property type="evidence" value="ECO:0007669"/>
    <property type="project" value="InterPro"/>
</dbReference>
<dbReference type="GO" id="GO:0140359">
    <property type="term" value="F:ABC-type transporter activity"/>
    <property type="evidence" value="ECO:0007669"/>
    <property type="project" value="InterPro"/>
</dbReference>
<dbReference type="PANTHER" id="PTHR19229">
    <property type="entry name" value="ATP-BINDING CASSETTE TRANSPORTER SUBFAMILY A ABCA"/>
    <property type="match status" value="1"/>
</dbReference>
<evidence type="ECO:0000313" key="1">
    <source>
        <dbReference type="EMBL" id="RVW77900.1"/>
    </source>
</evidence>
<proteinExistence type="predicted"/>
<dbReference type="EMBL" id="QGNW01000305">
    <property type="protein sequence ID" value="RVW77900.1"/>
    <property type="molecule type" value="Genomic_DNA"/>
</dbReference>
<protein>
    <submittedName>
        <fullName evidence="1">ABC transporter A family member 8</fullName>
    </submittedName>
</protein>
<reference evidence="1 2" key="1">
    <citation type="journal article" date="2018" name="PLoS Genet.">
        <title>Population sequencing reveals clonal diversity and ancestral inbreeding in the grapevine cultivar Chardonnay.</title>
        <authorList>
            <person name="Roach M.J."/>
            <person name="Johnson D.L."/>
            <person name="Bohlmann J."/>
            <person name="van Vuuren H.J."/>
            <person name="Jones S.J."/>
            <person name="Pretorius I.S."/>
            <person name="Schmidt S.A."/>
            <person name="Borneman A.R."/>
        </authorList>
    </citation>
    <scope>NUCLEOTIDE SEQUENCE [LARGE SCALE GENOMIC DNA]</scope>
    <source>
        <strain evidence="2">cv. Chardonnay</strain>
        <tissue evidence="1">Leaf</tissue>
    </source>
</reference>
<organism evidence="1 2">
    <name type="scientific">Vitis vinifera</name>
    <name type="common">Grape</name>
    <dbReference type="NCBI Taxonomy" id="29760"/>
    <lineage>
        <taxon>Eukaryota</taxon>
        <taxon>Viridiplantae</taxon>
        <taxon>Streptophyta</taxon>
        <taxon>Embryophyta</taxon>
        <taxon>Tracheophyta</taxon>
        <taxon>Spermatophyta</taxon>
        <taxon>Magnoliopsida</taxon>
        <taxon>eudicotyledons</taxon>
        <taxon>Gunneridae</taxon>
        <taxon>Pentapetalae</taxon>
        <taxon>rosids</taxon>
        <taxon>Vitales</taxon>
        <taxon>Vitaceae</taxon>
        <taxon>Viteae</taxon>
        <taxon>Vitis</taxon>
    </lineage>
</organism>
<dbReference type="PANTHER" id="PTHR19229:SF154">
    <property type="entry name" value="ABC TRANSPORTER A FAMILY MEMBER 3-RELATED"/>
    <property type="match status" value="1"/>
</dbReference>
<dbReference type="AlphaFoldDB" id="A0A438H023"/>
<gene>
    <name evidence="1" type="primary">ABCA8_1</name>
    <name evidence="1" type="ORF">CK203_054322</name>
</gene>
<evidence type="ECO:0000313" key="2">
    <source>
        <dbReference type="Proteomes" id="UP000288805"/>
    </source>
</evidence>
<accession>A0A438H023</accession>
<name>A0A438H023_VITVI</name>
<sequence>MTVTPLEWVLGRDKMCMSGYAFQSLKASNSESCDLVSNSVFYVLGLNLLQFYGRVRNLEGPPSTQAVENSLRRAKLVRGGVGDKEVSEYTRAEKRRLSVAISLIGNPQVWLTNMVSIRLLKTLDIFVSRATNGVIHEYFVRWSLWMNLQLD</sequence>
<comment type="caution">
    <text evidence="1">The sequence shown here is derived from an EMBL/GenBank/DDBJ whole genome shotgun (WGS) entry which is preliminary data.</text>
</comment>
<dbReference type="Proteomes" id="UP000288805">
    <property type="component" value="Unassembled WGS sequence"/>
</dbReference>
<dbReference type="InterPro" id="IPR026082">
    <property type="entry name" value="ABCA"/>
</dbReference>